<keyword evidence="4" id="KW-0479">Metal-binding</keyword>
<dbReference type="EMBL" id="OC887982">
    <property type="protein sequence ID" value="CAD7645177.1"/>
    <property type="molecule type" value="Genomic_DNA"/>
</dbReference>
<dbReference type="GO" id="GO:0005506">
    <property type="term" value="F:iron ion binding"/>
    <property type="evidence" value="ECO:0007669"/>
    <property type="project" value="InterPro"/>
</dbReference>
<dbReference type="InterPro" id="IPR014710">
    <property type="entry name" value="RmlC-like_jellyroll"/>
</dbReference>
<dbReference type="Proteomes" id="UP000759131">
    <property type="component" value="Unassembled WGS sequence"/>
</dbReference>
<dbReference type="GO" id="GO:0000334">
    <property type="term" value="F:3-hydroxyanthranilate 3,4-dioxygenase activity"/>
    <property type="evidence" value="ECO:0007669"/>
    <property type="project" value="InterPro"/>
</dbReference>
<evidence type="ECO:0000256" key="3">
    <source>
        <dbReference type="ARBA" id="ARBA00022642"/>
    </source>
</evidence>
<evidence type="ECO:0000256" key="6">
    <source>
        <dbReference type="ARBA" id="ARBA00023002"/>
    </source>
</evidence>
<dbReference type="GO" id="GO:0034354">
    <property type="term" value="P:'de novo' NAD+ biosynthetic process from L-tryptophan"/>
    <property type="evidence" value="ECO:0007669"/>
    <property type="project" value="TreeGrafter"/>
</dbReference>
<dbReference type="AlphaFoldDB" id="A0A7R9QGW8"/>
<dbReference type="OrthoDB" id="204928at2759"/>
<organism evidence="8">
    <name type="scientific">Medioppia subpectinata</name>
    <dbReference type="NCBI Taxonomy" id="1979941"/>
    <lineage>
        <taxon>Eukaryota</taxon>
        <taxon>Metazoa</taxon>
        <taxon>Ecdysozoa</taxon>
        <taxon>Arthropoda</taxon>
        <taxon>Chelicerata</taxon>
        <taxon>Arachnida</taxon>
        <taxon>Acari</taxon>
        <taxon>Acariformes</taxon>
        <taxon>Sarcoptiformes</taxon>
        <taxon>Oribatida</taxon>
        <taxon>Brachypylina</taxon>
        <taxon>Oppioidea</taxon>
        <taxon>Oppiidae</taxon>
        <taxon>Medioppia</taxon>
    </lineage>
</organism>
<dbReference type="PANTHER" id="PTHR15497:SF1">
    <property type="entry name" value="3-HYDROXYANTHRANILATE 3,4-DIOXYGENASE"/>
    <property type="match status" value="1"/>
</dbReference>
<evidence type="ECO:0000256" key="7">
    <source>
        <dbReference type="ARBA" id="ARBA00023004"/>
    </source>
</evidence>
<evidence type="ECO:0000313" key="9">
    <source>
        <dbReference type="Proteomes" id="UP000759131"/>
    </source>
</evidence>
<protein>
    <submittedName>
        <fullName evidence="8">Uncharacterized protein</fullName>
    </submittedName>
</protein>
<keyword evidence="7" id="KW-0408">Iron</keyword>
<dbReference type="InterPro" id="IPR011051">
    <property type="entry name" value="RmlC_Cupin_sf"/>
</dbReference>
<dbReference type="EMBL" id="CAJPIZ010033407">
    <property type="protein sequence ID" value="CAG2120434.1"/>
    <property type="molecule type" value="Genomic_DNA"/>
</dbReference>
<gene>
    <name evidence="8" type="ORF">OSB1V03_LOCUS20381</name>
</gene>
<dbReference type="GO" id="GO:0046874">
    <property type="term" value="P:quinolinate metabolic process"/>
    <property type="evidence" value="ECO:0007669"/>
    <property type="project" value="TreeGrafter"/>
</dbReference>
<dbReference type="SUPFAM" id="SSF51182">
    <property type="entry name" value="RmlC-like cupins"/>
    <property type="match status" value="1"/>
</dbReference>
<keyword evidence="9" id="KW-1185">Reference proteome</keyword>
<accession>A0A7R9QGW8</accession>
<dbReference type="Gene3D" id="2.60.120.10">
    <property type="entry name" value="Jelly Rolls"/>
    <property type="match status" value="1"/>
</dbReference>
<comment type="cofactor">
    <cofactor evidence="1">
        <name>Fe(2+)</name>
        <dbReference type="ChEBI" id="CHEBI:29033"/>
    </cofactor>
</comment>
<name>A0A7R9QGW8_9ACAR</name>
<evidence type="ECO:0000256" key="2">
    <source>
        <dbReference type="ARBA" id="ARBA00002752"/>
    </source>
</evidence>
<comment type="function">
    <text evidence="2">Catalyzes the oxidative ring opening of 3-hydroxyanthranilate to 2-amino-3-carboxymuconate semialdehyde, which spontaneously cyclizes to quinolinate.</text>
</comment>
<evidence type="ECO:0000256" key="4">
    <source>
        <dbReference type="ARBA" id="ARBA00022723"/>
    </source>
</evidence>
<reference evidence="8" key="1">
    <citation type="submission" date="2020-11" db="EMBL/GenBank/DDBJ databases">
        <authorList>
            <person name="Tran Van P."/>
        </authorList>
    </citation>
    <scope>NUCLEOTIDE SEQUENCE</scope>
</reference>
<sequence length="204" mass="23519">ETTDILYERWFYCEDLGTQLVPIIKQFQASEECKTGKPSKNSKLRTAPYSDDITRQMVRPFHLKEWLKNNAKEIDENGFKALFDNSFQSKITVFGGNKTHEMKSPFETFVLQVVINSIDCVKSVQKRALSVPLIHTTKNDSNVIINNKCIQLVAGNTILVPKDMRSIPYSRRQLFIEVSSWKLYTGRYNAFNAIQFTVIQLKIS</sequence>
<dbReference type="PANTHER" id="PTHR15497">
    <property type="entry name" value="3-HYDROXYANTHRANILATE 3,4-DIOXYGENASE"/>
    <property type="match status" value="1"/>
</dbReference>
<dbReference type="GO" id="GO:0005737">
    <property type="term" value="C:cytoplasm"/>
    <property type="evidence" value="ECO:0007669"/>
    <property type="project" value="TreeGrafter"/>
</dbReference>
<evidence type="ECO:0000313" key="8">
    <source>
        <dbReference type="EMBL" id="CAD7645177.1"/>
    </source>
</evidence>
<keyword evidence="6" id="KW-0560">Oxidoreductase</keyword>
<evidence type="ECO:0000256" key="1">
    <source>
        <dbReference type="ARBA" id="ARBA00001954"/>
    </source>
</evidence>
<dbReference type="InterPro" id="IPR010329">
    <property type="entry name" value="3hydroanth_dOase"/>
</dbReference>
<keyword evidence="5" id="KW-0223">Dioxygenase</keyword>
<feature type="non-terminal residue" evidence="8">
    <location>
        <position position="1"/>
    </location>
</feature>
<keyword evidence="3" id="KW-0662">Pyridine nucleotide biosynthesis</keyword>
<evidence type="ECO:0000256" key="5">
    <source>
        <dbReference type="ARBA" id="ARBA00022964"/>
    </source>
</evidence>
<proteinExistence type="predicted"/>